<name>A0A5C3MQH7_9AGAM</name>
<reference evidence="3 4" key="1">
    <citation type="journal article" date="2019" name="Nat. Ecol. Evol.">
        <title>Megaphylogeny resolves global patterns of mushroom evolution.</title>
        <authorList>
            <person name="Varga T."/>
            <person name="Krizsan K."/>
            <person name="Foldi C."/>
            <person name="Dima B."/>
            <person name="Sanchez-Garcia M."/>
            <person name="Sanchez-Ramirez S."/>
            <person name="Szollosi G.J."/>
            <person name="Szarkandi J.G."/>
            <person name="Papp V."/>
            <person name="Albert L."/>
            <person name="Andreopoulos W."/>
            <person name="Angelini C."/>
            <person name="Antonin V."/>
            <person name="Barry K.W."/>
            <person name="Bougher N.L."/>
            <person name="Buchanan P."/>
            <person name="Buyck B."/>
            <person name="Bense V."/>
            <person name="Catcheside P."/>
            <person name="Chovatia M."/>
            <person name="Cooper J."/>
            <person name="Damon W."/>
            <person name="Desjardin D."/>
            <person name="Finy P."/>
            <person name="Geml J."/>
            <person name="Haridas S."/>
            <person name="Hughes K."/>
            <person name="Justo A."/>
            <person name="Karasinski D."/>
            <person name="Kautmanova I."/>
            <person name="Kiss B."/>
            <person name="Kocsube S."/>
            <person name="Kotiranta H."/>
            <person name="LaButti K.M."/>
            <person name="Lechner B.E."/>
            <person name="Liimatainen K."/>
            <person name="Lipzen A."/>
            <person name="Lukacs Z."/>
            <person name="Mihaltcheva S."/>
            <person name="Morgado L.N."/>
            <person name="Niskanen T."/>
            <person name="Noordeloos M.E."/>
            <person name="Ohm R.A."/>
            <person name="Ortiz-Santana B."/>
            <person name="Ovrebo C."/>
            <person name="Racz N."/>
            <person name="Riley R."/>
            <person name="Savchenko A."/>
            <person name="Shiryaev A."/>
            <person name="Soop K."/>
            <person name="Spirin V."/>
            <person name="Szebenyi C."/>
            <person name="Tomsovsky M."/>
            <person name="Tulloss R.E."/>
            <person name="Uehling J."/>
            <person name="Grigoriev I.V."/>
            <person name="Vagvolgyi C."/>
            <person name="Papp T."/>
            <person name="Martin F.M."/>
            <person name="Miettinen O."/>
            <person name="Hibbett D.S."/>
            <person name="Nagy L.G."/>
        </authorList>
    </citation>
    <scope>NUCLEOTIDE SEQUENCE [LARGE SCALE GENOMIC DNA]</scope>
    <source>
        <strain evidence="3 4">OMC1185</strain>
    </source>
</reference>
<feature type="compositionally biased region" description="Low complexity" evidence="1">
    <location>
        <begin position="147"/>
        <end position="160"/>
    </location>
</feature>
<feature type="region of interest" description="Disordered" evidence="1">
    <location>
        <begin position="1"/>
        <end position="311"/>
    </location>
</feature>
<feature type="region of interest" description="Disordered" evidence="1">
    <location>
        <begin position="340"/>
        <end position="394"/>
    </location>
</feature>
<dbReference type="STRING" id="5364.A0A5C3MQH7"/>
<dbReference type="InterPro" id="IPR036869">
    <property type="entry name" value="J_dom_sf"/>
</dbReference>
<proteinExistence type="predicted"/>
<dbReference type="SMART" id="SM00028">
    <property type="entry name" value="TPR"/>
    <property type="match status" value="3"/>
</dbReference>
<feature type="compositionally biased region" description="Basic and acidic residues" evidence="1">
    <location>
        <begin position="350"/>
        <end position="394"/>
    </location>
</feature>
<dbReference type="SUPFAM" id="SSF48452">
    <property type="entry name" value="TPR-like"/>
    <property type="match status" value="1"/>
</dbReference>
<organism evidence="3 4">
    <name type="scientific">Heliocybe sulcata</name>
    <dbReference type="NCBI Taxonomy" id="5364"/>
    <lineage>
        <taxon>Eukaryota</taxon>
        <taxon>Fungi</taxon>
        <taxon>Dikarya</taxon>
        <taxon>Basidiomycota</taxon>
        <taxon>Agaricomycotina</taxon>
        <taxon>Agaricomycetes</taxon>
        <taxon>Gloeophyllales</taxon>
        <taxon>Gloeophyllaceae</taxon>
        <taxon>Heliocybe</taxon>
    </lineage>
</organism>
<feature type="compositionally biased region" description="Low complexity" evidence="1">
    <location>
        <begin position="103"/>
        <end position="115"/>
    </location>
</feature>
<feature type="compositionally biased region" description="Low complexity" evidence="1">
    <location>
        <begin position="432"/>
        <end position="441"/>
    </location>
</feature>
<dbReference type="PROSITE" id="PS50030">
    <property type="entry name" value="UBA"/>
    <property type="match status" value="1"/>
</dbReference>
<dbReference type="Proteomes" id="UP000305948">
    <property type="component" value="Unassembled WGS sequence"/>
</dbReference>
<dbReference type="FunFam" id="1.10.287.110:FF:000002">
    <property type="entry name" value="putative tyrosine-protein phosphatase auxilin isoform X2"/>
    <property type="match status" value="1"/>
</dbReference>
<keyword evidence="4" id="KW-1185">Reference proteome</keyword>
<dbReference type="GO" id="GO:0005737">
    <property type="term" value="C:cytoplasm"/>
    <property type="evidence" value="ECO:0007669"/>
    <property type="project" value="TreeGrafter"/>
</dbReference>
<feature type="compositionally biased region" description="Polar residues" evidence="1">
    <location>
        <begin position="9"/>
        <end position="36"/>
    </location>
</feature>
<gene>
    <name evidence="3" type="ORF">OE88DRAFT_1666848</name>
</gene>
<evidence type="ECO:0000313" key="4">
    <source>
        <dbReference type="Proteomes" id="UP000305948"/>
    </source>
</evidence>
<feature type="compositionally biased region" description="Basic and acidic residues" evidence="1">
    <location>
        <begin position="419"/>
        <end position="431"/>
    </location>
</feature>
<dbReference type="InterPro" id="IPR019734">
    <property type="entry name" value="TPR_rpt"/>
</dbReference>
<feature type="region of interest" description="Disordered" evidence="1">
    <location>
        <begin position="419"/>
        <end position="553"/>
    </location>
</feature>
<feature type="region of interest" description="Disordered" evidence="1">
    <location>
        <begin position="718"/>
        <end position="749"/>
    </location>
</feature>
<sequence>MADSFADLWNSTASPKPAQSSRTLGSVSPSLNTASRAQPGRDVFSMLASAGSSSPSGSSRPITPAVNSSQRSTPKVPSSQPAKSTGGDAFGSLLSGAIGGGSSSTSGMTIAQRAAQAEKERAEQMRRQQEAHKAQNSAWAGLDSLGTPSVSASTSATAATDDWDFGLSSPATTVSQPKPSPAALSVHDDDDWGLGDFSSAPVASPVPSKPLASQSPFDLEDFGSSRDGATPTRIDSPGDFDFGEKEDRLLDDQSGDEDDLLGDLGKPVDSIRRRSPPQSRPRDTPSPASAKPATNGRPVSSPPHIVGQIVEMGFSPQQARVALAATETGLDVQAALETLLANGAASDSPPPRDREREPPRRQRRPQRDSDRQDRERTRQSPQSRDSDGTFQEHADKLLAQASVLGANVFSRANAFWKEGKEKVQKAYEERAATAARATPPRTDGRPRWMVEAEEAEGERERERVPRGASQRRKEREAREERESGFRDDEGESEAPKRQNAQPKREEPKVGDLFSADEPKVYRSPFRHGTPSRAKASEASGSSPKPVPPPAPKPVELVKRQTVSASAAALATAAKHKAVGGEKFKLGQYSEAEAAYTSAIAALPEKHLLLVQLYNNRALARLKTGNHAGAVEDCTTVIDIIGEDYRPDREEKVSRQEDGAGVDLADGLVKAWKRRAEAHEGREKWEDAQKDWERIVGTDWAGRARGEAVGAAGRCRRMVQASQNPEAEKPPAAATPPRPKTSAVDRAAKAAGVKASQAAVSKLRQANDAAEAEDSAKHELKDSIDSRISQWKGGKEGNIRALIASLDTVLWPELGWAKVGMHELVTPAQVKVRYMKAIAKVHPDKLNAGNTTVDQRMIANGVFAALNDAWNAFKQ</sequence>
<feature type="compositionally biased region" description="Low complexity" evidence="1">
    <location>
        <begin position="48"/>
        <end position="59"/>
    </location>
</feature>
<dbReference type="Gene3D" id="1.25.40.10">
    <property type="entry name" value="Tetratricopeptide repeat domain"/>
    <property type="match status" value="1"/>
</dbReference>
<dbReference type="OrthoDB" id="1717591at2759"/>
<dbReference type="PANTHER" id="PTHR23172:SF19">
    <property type="entry name" value="J DOMAIN-CONTAINING PROTEIN"/>
    <property type="match status" value="1"/>
</dbReference>
<evidence type="ECO:0000256" key="1">
    <source>
        <dbReference type="SAM" id="MobiDB-lite"/>
    </source>
</evidence>
<feature type="domain" description="UBA" evidence="2">
    <location>
        <begin position="300"/>
        <end position="342"/>
    </location>
</feature>
<feature type="compositionally biased region" description="Polar residues" evidence="1">
    <location>
        <begin position="65"/>
        <end position="83"/>
    </location>
</feature>
<dbReference type="SUPFAM" id="SSF46565">
    <property type="entry name" value="Chaperone J-domain"/>
    <property type="match status" value="1"/>
</dbReference>
<protein>
    <recommendedName>
        <fullName evidence="2">UBA domain-containing protein</fullName>
    </recommendedName>
</protein>
<feature type="compositionally biased region" description="Basic and acidic residues" evidence="1">
    <location>
        <begin position="458"/>
        <end position="487"/>
    </location>
</feature>
<dbReference type="GO" id="GO:0072583">
    <property type="term" value="P:clathrin-dependent endocytosis"/>
    <property type="evidence" value="ECO:0007669"/>
    <property type="project" value="TreeGrafter"/>
</dbReference>
<feature type="compositionally biased region" description="Basic and acidic residues" evidence="1">
    <location>
        <begin position="242"/>
        <end position="251"/>
    </location>
</feature>
<accession>A0A5C3MQH7</accession>
<dbReference type="InterPro" id="IPR015940">
    <property type="entry name" value="UBA"/>
</dbReference>
<dbReference type="GO" id="GO:0072318">
    <property type="term" value="P:clathrin coat disassembly"/>
    <property type="evidence" value="ECO:0007669"/>
    <property type="project" value="TreeGrafter"/>
</dbReference>
<dbReference type="Gene3D" id="1.10.8.10">
    <property type="entry name" value="DNA helicase RuvA subunit, C-terminal domain"/>
    <property type="match status" value="1"/>
</dbReference>
<dbReference type="InterPro" id="IPR011990">
    <property type="entry name" value="TPR-like_helical_dom_sf"/>
</dbReference>
<dbReference type="SUPFAM" id="SSF46934">
    <property type="entry name" value="UBA-like"/>
    <property type="match status" value="1"/>
</dbReference>
<feature type="compositionally biased region" description="Low complexity" evidence="1">
    <location>
        <begin position="198"/>
        <end position="213"/>
    </location>
</feature>
<dbReference type="AlphaFoldDB" id="A0A5C3MQH7"/>
<dbReference type="EMBL" id="ML213526">
    <property type="protein sequence ID" value="TFK47023.1"/>
    <property type="molecule type" value="Genomic_DNA"/>
</dbReference>
<evidence type="ECO:0000313" key="3">
    <source>
        <dbReference type="EMBL" id="TFK47023.1"/>
    </source>
</evidence>
<feature type="compositionally biased region" description="Basic and acidic residues" evidence="1">
    <location>
        <begin position="116"/>
        <end position="133"/>
    </location>
</feature>
<evidence type="ECO:0000259" key="2">
    <source>
        <dbReference type="PROSITE" id="PS50030"/>
    </source>
</evidence>
<dbReference type="GO" id="GO:0030276">
    <property type="term" value="F:clathrin binding"/>
    <property type="evidence" value="ECO:0007669"/>
    <property type="project" value="TreeGrafter"/>
</dbReference>
<feature type="compositionally biased region" description="Low complexity" evidence="1">
    <location>
        <begin position="739"/>
        <end position="749"/>
    </location>
</feature>
<dbReference type="InterPro" id="IPR009060">
    <property type="entry name" value="UBA-like_sf"/>
</dbReference>
<dbReference type="GO" id="GO:0031982">
    <property type="term" value="C:vesicle"/>
    <property type="evidence" value="ECO:0007669"/>
    <property type="project" value="TreeGrafter"/>
</dbReference>
<dbReference type="PANTHER" id="PTHR23172">
    <property type="entry name" value="AUXILIN/CYCLIN G-ASSOCIATED KINASE-RELATED"/>
    <property type="match status" value="1"/>
</dbReference>
<dbReference type="Gene3D" id="1.10.287.110">
    <property type="entry name" value="DnaJ domain"/>
    <property type="match status" value="1"/>
</dbReference>